<dbReference type="Gene3D" id="3.60.20.40">
    <property type="match status" value="1"/>
</dbReference>
<dbReference type="AlphaFoldDB" id="A0A829YIP9"/>
<keyword evidence="4" id="KW-0865">Zymogen</keyword>
<dbReference type="PANTHER" id="PTHR43199:SF1">
    <property type="entry name" value="GLUTATHIONE HYDROLASE PROENZYME"/>
    <property type="match status" value="1"/>
</dbReference>
<dbReference type="GO" id="GO:0016740">
    <property type="term" value="F:transferase activity"/>
    <property type="evidence" value="ECO:0007669"/>
    <property type="project" value="UniProtKB-KW"/>
</dbReference>
<dbReference type="SUPFAM" id="SSF49899">
    <property type="entry name" value="Concanavalin A-like lectins/glucanases"/>
    <property type="match status" value="1"/>
</dbReference>
<dbReference type="GO" id="GO:0016787">
    <property type="term" value="F:hydrolase activity"/>
    <property type="evidence" value="ECO:0007669"/>
    <property type="project" value="UniProtKB-KW"/>
</dbReference>
<keyword evidence="6" id="KW-1185">Reference proteome</keyword>
<dbReference type="Pfam" id="PF01019">
    <property type="entry name" value="G_glu_transpept"/>
    <property type="match status" value="2"/>
</dbReference>
<keyword evidence="3" id="KW-0378">Hydrolase</keyword>
<dbReference type="EMBL" id="BLJN01000006">
    <property type="protein sequence ID" value="GFE83234.1"/>
    <property type="molecule type" value="Genomic_DNA"/>
</dbReference>
<dbReference type="InterPro" id="IPR051792">
    <property type="entry name" value="GGT_bact"/>
</dbReference>
<dbReference type="InterPro" id="IPR013320">
    <property type="entry name" value="ConA-like_dom_sf"/>
</dbReference>
<name>A0A829YIP9_9GAMM</name>
<protein>
    <recommendedName>
        <fullName evidence="7">Gamma-glutamyltransferase</fullName>
    </recommendedName>
</protein>
<dbReference type="InterPro" id="IPR043137">
    <property type="entry name" value="GGT_ssub_C"/>
</dbReference>
<dbReference type="InterPro" id="IPR043138">
    <property type="entry name" value="GGT_lsub"/>
</dbReference>
<evidence type="ECO:0000256" key="4">
    <source>
        <dbReference type="ARBA" id="ARBA00023145"/>
    </source>
</evidence>
<accession>A0A829YIP9</accession>
<dbReference type="PANTHER" id="PTHR43199">
    <property type="entry name" value="GLUTATHIONE HYDROLASE"/>
    <property type="match status" value="1"/>
</dbReference>
<evidence type="ECO:0008006" key="7">
    <source>
        <dbReference type="Google" id="ProtNLM"/>
    </source>
</evidence>
<dbReference type="PRINTS" id="PR01210">
    <property type="entry name" value="GGTRANSPTASE"/>
</dbReference>
<comment type="caution">
    <text evidence="5">The sequence shown here is derived from an EMBL/GenBank/DDBJ whole genome shotgun (WGS) entry which is preliminary data.</text>
</comment>
<evidence type="ECO:0000256" key="1">
    <source>
        <dbReference type="ARBA" id="ARBA00009381"/>
    </source>
</evidence>
<dbReference type="SUPFAM" id="SSF56235">
    <property type="entry name" value="N-terminal nucleophile aminohydrolases (Ntn hydrolases)"/>
    <property type="match status" value="2"/>
</dbReference>
<dbReference type="Gene3D" id="1.10.246.130">
    <property type="match status" value="1"/>
</dbReference>
<proteinExistence type="inferred from homology"/>
<evidence type="ECO:0000313" key="5">
    <source>
        <dbReference type="EMBL" id="GFE83234.1"/>
    </source>
</evidence>
<dbReference type="InterPro" id="IPR029055">
    <property type="entry name" value="Ntn_hydrolases_N"/>
</dbReference>
<evidence type="ECO:0000256" key="3">
    <source>
        <dbReference type="ARBA" id="ARBA00022801"/>
    </source>
</evidence>
<gene>
    <name evidence="5" type="ORF">GCM10011487_52340</name>
</gene>
<sequence>MTLASFAGTASADRLPWYSQSPTATGSGGAAATEHPLATQAAITILNAGGNAVDAAVAASAVQGVVRPFSGGIGGGGYMQIYLADDDRVLVLDHRSSAPASFDEETFIDPVSGEEYDEAVRNNSGAAVGVPGVVKAWEKAVTLYGSGAVTLAQILQPAIDVAEDGFYADANYIREVTENQERLCAFTSTIAIYLNSDCSVPAIGSLVTNQDLADMYQLIATSGSSAFYSGAVASAIVATVNSPPVRTTGTPIPFYVQPGNMLTSDLSSYTVPEYAALHVNYRGYDVYGPPPSSSGGTTIGEMLNVLEGYPMASLPREQALHYYLETSRRAFADRSAYLGDPLTYANPMPVDGLLSENYAEHVRQHIQDRGTQRFVAASDPWPFDANPLLKAKPLPADGAGAVTFDFTGLSNGAAWDTGGQFVSETRTSSESIEVLDESGDMQITSTQFSYVRAAAQMDAAPDTELLVRFKPDSLTGDRRLRFWLRADGWNATTSPFNGYAVEISSSSDTVRIIRTRNGNAVFALASFTHARSLDWQWLRFRVEGDQLSVRLWDDGDNEPRHTWTHTMQDTTVTAGGGFLTALIELGTTATSGGGFRIDDMFVTDLKPVAFASNFTAANGATWDSTGQFTTQFGTGNSNPGVGASIDVQANAGHLYLDKTQFAYARATANMASLTNSELLVRFRMNDLTDDRSLRFWLRADSWNSLGSPHNGYGIEIQSDLDEVRMFRVRQSNGAFALRTLTHTRTTAWQWLRFRVEGATMKVRIWADGSPEPLSWLGELSNADVTAPGKLLIGALESTGGTGVTGGSFDIDDLAVYDLDVMESGGGGGDDGSSTIHLTTADGDGNIVAYTHTLNSIGGNGAVVPGYGFILNNELNTRVPSKSPVGHPNGPRPGMRPLSSMSPTMVFQNGNPVLAIGSPGGETIITTVLQVLLNRLDFGMSLPVAVEAPRATQRNTSAFGHTLVEPEFALIPEYDDLLERGQLFDISGLTYGTGAVNAVEFLPNNKVRAVSEAWRRGGGSAMVQTPDP</sequence>
<keyword evidence="2" id="KW-0808">Transferase</keyword>
<dbReference type="Gene3D" id="2.60.120.560">
    <property type="entry name" value="Exo-inulinase, domain 1"/>
    <property type="match status" value="1"/>
</dbReference>
<reference evidence="6" key="1">
    <citation type="submission" date="2020-01" db="EMBL/GenBank/DDBJ databases">
        <title>'Steroidobacter agaridevorans' sp. nov., agar-degrading bacteria isolated from rhizosphere soils.</title>
        <authorList>
            <person name="Ikenaga M."/>
            <person name="Kataoka M."/>
            <person name="Murouchi A."/>
            <person name="Katsuragi S."/>
            <person name="Sakai M."/>
        </authorList>
    </citation>
    <scope>NUCLEOTIDE SEQUENCE [LARGE SCALE GENOMIC DNA]</scope>
    <source>
        <strain evidence="6">YU21-B</strain>
    </source>
</reference>
<comment type="similarity">
    <text evidence="1">Belongs to the gamma-glutamyltransferase family.</text>
</comment>
<dbReference type="Proteomes" id="UP000445000">
    <property type="component" value="Unassembled WGS sequence"/>
</dbReference>
<organism evidence="5 6">
    <name type="scientific">Steroidobacter agaridevorans</name>
    <dbReference type="NCBI Taxonomy" id="2695856"/>
    <lineage>
        <taxon>Bacteria</taxon>
        <taxon>Pseudomonadati</taxon>
        <taxon>Pseudomonadota</taxon>
        <taxon>Gammaproteobacteria</taxon>
        <taxon>Steroidobacterales</taxon>
        <taxon>Steroidobacteraceae</taxon>
        <taxon>Steroidobacter</taxon>
    </lineage>
</organism>
<evidence type="ECO:0000313" key="6">
    <source>
        <dbReference type="Proteomes" id="UP000445000"/>
    </source>
</evidence>
<evidence type="ECO:0000256" key="2">
    <source>
        <dbReference type="ARBA" id="ARBA00022679"/>
    </source>
</evidence>